<dbReference type="InterPro" id="IPR029058">
    <property type="entry name" value="AB_hydrolase_fold"/>
</dbReference>
<evidence type="ECO:0000259" key="4">
    <source>
        <dbReference type="Pfam" id="PF07859"/>
    </source>
</evidence>
<sequence length="323" mass="34557">MTMPLDSASRAFMDELEAAGTPPVSELTPAIIRLGDMILAGHSGPGPAVGSVSDLRLTAADGGTFRVRVLHPTQSPRAVVVYFHGGGWVLGDIDLQYDHVARDLVNGAQVTVVLVNYRKAPEHPFPTAIDDAWTALEWVADKASDLAPAGVPLVVAGDSAGGNIAAVLALRARDRNGPRIDHQILIYPVTDCRVDTASYVAEENQLFLDRETMIWFWDQYLPDADARTDPEASPIHAPSLAGLPPALIYLAAYDPLHDDGVAYAQALREAGVPVQLEVAETQMHGFMQMAGILPGYDEGIRLLSDHLTTCAAPSTSIEESLHG</sequence>
<dbReference type="InterPro" id="IPR033140">
    <property type="entry name" value="Lipase_GDXG_put_SER_AS"/>
</dbReference>
<dbReference type="Pfam" id="PF07859">
    <property type="entry name" value="Abhydrolase_3"/>
    <property type="match status" value="1"/>
</dbReference>
<evidence type="ECO:0000256" key="2">
    <source>
        <dbReference type="ARBA" id="ARBA00022801"/>
    </source>
</evidence>
<dbReference type="PANTHER" id="PTHR48081:SF8">
    <property type="entry name" value="ALPHA_BETA HYDROLASE FOLD-3 DOMAIN-CONTAINING PROTEIN-RELATED"/>
    <property type="match status" value="1"/>
</dbReference>
<dbReference type="InterPro" id="IPR050300">
    <property type="entry name" value="GDXG_lipolytic_enzyme"/>
</dbReference>
<feature type="active site" evidence="3">
    <location>
        <position position="159"/>
    </location>
</feature>
<reference evidence="5 6" key="1">
    <citation type="journal article" date="2019" name="Int. J. Syst. Evol. Microbiol.">
        <title>The Global Catalogue of Microorganisms (GCM) 10K type strain sequencing project: providing services to taxonomists for standard genome sequencing and annotation.</title>
        <authorList>
            <consortium name="The Broad Institute Genomics Platform"/>
            <consortium name="The Broad Institute Genome Sequencing Center for Infectious Disease"/>
            <person name="Wu L."/>
            <person name="Ma J."/>
        </authorList>
    </citation>
    <scope>NUCLEOTIDE SEQUENCE [LARGE SCALE GENOMIC DNA]</scope>
    <source>
        <strain evidence="5 6">JCM 15309</strain>
    </source>
</reference>
<gene>
    <name evidence="5" type="ORF">GCM10009798_05380</name>
</gene>
<dbReference type="PROSITE" id="PS01174">
    <property type="entry name" value="LIPASE_GDXG_SER"/>
    <property type="match status" value="1"/>
</dbReference>
<accession>A0ABN2QBJ5</accession>
<comment type="caution">
    <text evidence="5">The sequence shown here is derived from an EMBL/GenBank/DDBJ whole genome shotgun (WGS) entry which is preliminary data.</text>
</comment>
<evidence type="ECO:0000313" key="5">
    <source>
        <dbReference type="EMBL" id="GAA1949081.1"/>
    </source>
</evidence>
<evidence type="ECO:0000313" key="6">
    <source>
        <dbReference type="Proteomes" id="UP001500571"/>
    </source>
</evidence>
<organism evidence="5 6">
    <name type="scientific">Nocardioides panacihumi</name>
    <dbReference type="NCBI Taxonomy" id="400774"/>
    <lineage>
        <taxon>Bacteria</taxon>
        <taxon>Bacillati</taxon>
        <taxon>Actinomycetota</taxon>
        <taxon>Actinomycetes</taxon>
        <taxon>Propionibacteriales</taxon>
        <taxon>Nocardioidaceae</taxon>
        <taxon>Nocardioides</taxon>
    </lineage>
</organism>
<dbReference type="Gene3D" id="3.40.50.1820">
    <property type="entry name" value="alpha/beta hydrolase"/>
    <property type="match status" value="1"/>
</dbReference>
<keyword evidence="2" id="KW-0378">Hydrolase</keyword>
<dbReference type="PANTHER" id="PTHR48081">
    <property type="entry name" value="AB HYDROLASE SUPERFAMILY PROTEIN C4A8.06C"/>
    <property type="match status" value="1"/>
</dbReference>
<dbReference type="Proteomes" id="UP001500571">
    <property type="component" value="Unassembled WGS sequence"/>
</dbReference>
<protein>
    <recommendedName>
        <fullName evidence="4">Alpha/beta hydrolase fold-3 domain-containing protein</fullName>
    </recommendedName>
</protein>
<feature type="domain" description="Alpha/beta hydrolase fold-3" evidence="4">
    <location>
        <begin position="80"/>
        <end position="287"/>
    </location>
</feature>
<dbReference type="EMBL" id="BAAAPB010000001">
    <property type="protein sequence ID" value="GAA1949081.1"/>
    <property type="molecule type" value="Genomic_DNA"/>
</dbReference>
<name>A0ABN2QBJ5_9ACTN</name>
<evidence type="ECO:0000256" key="3">
    <source>
        <dbReference type="PROSITE-ProRule" id="PRU10038"/>
    </source>
</evidence>
<keyword evidence="6" id="KW-1185">Reference proteome</keyword>
<comment type="similarity">
    <text evidence="1">Belongs to the 'GDXG' lipolytic enzyme family.</text>
</comment>
<evidence type="ECO:0000256" key="1">
    <source>
        <dbReference type="ARBA" id="ARBA00010515"/>
    </source>
</evidence>
<proteinExistence type="inferred from homology"/>
<dbReference type="SUPFAM" id="SSF53474">
    <property type="entry name" value="alpha/beta-Hydrolases"/>
    <property type="match status" value="1"/>
</dbReference>
<dbReference type="InterPro" id="IPR013094">
    <property type="entry name" value="AB_hydrolase_3"/>
</dbReference>